<accession>A0A934IBQ5</accession>
<name>A0A934IBQ5_9MICO</name>
<dbReference type="PANTHER" id="PTHR43317">
    <property type="entry name" value="THERMOSPERMINE SYNTHASE ACAULIS5"/>
    <property type="match status" value="1"/>
</dbReference>
<dbReference type="Gene3D" id="3.40.50.150">
    <property type="entry name" value="Vaccinia Virus protein VP39"/>
    <property type="match status" value="1"/>
</dbReference>
<evidence type="ECO:0000259" key="3">
    <source>
        <dbReference type="Pfam" id="PF08241"/>
    </source>
</evidence>
<gene>
    <name evidence="4" type="ORF">JAV76_10690</name>
</gene>
<dbReference type="EMBL" id="JAEINH010000008">
    <property type="protein sequence ID" value="MBI9115477.1"/>
    <property type="molecule type" value="Genomic_DNA"/>
</dbReference>
<comment type="caution">
    <text evidence="4">The sequence shown here is derived from an EMBL/GenBank/DDBJ whole genome shotgun (WGS) entry which is preliminary data.</text>
</comment>
<dbReference type="InterPro" id="IPR029063">
    <property type="entry name" value="SAM-dependent_MTases_sf"/>
</dbReference>
<sequence>MSRRSRRSSSEPPTPSLAGRQTLPTGELTTDSGRVELVPDRDDPDAFTLMVNGVPSSFVDLGDPTNVGFEYMEIMCAVIATVPPGPLDVVHLGAAGCGMARALEALRPGSRQIGVDVDGSLLELVRRWFDLPRSPRLRLRAGDARTQLATLPSGSQDVVVRDVFAGDTTPGHLVTAEFTADVLRVLRPGGLYLVNCADRPPLTSARAEVATLRTALTHVTDRAPTHPGQIAVISEPALLKGRRYGNLVLAAVAPSTDAGSARSADLTSSSLARALRSLAVPASLLQDDELARFVGQAPVLHDVGTTPSGRRDGQPG</sequence>
<keyword evidence="5" id="KW-1185">Reference proteome</keyword>
<dbReference type="InterPro" id="IPR013216">
    <property type="entry name" value="Methyltransf_11"/>
</dbReference>
<dbReference type="AlphaFoldDB" id="A0A934IBQ5"/>
<proteinExistence type="predicted"/>
<dbReference type="Pfam" id="PF08241">
    <property type="entry name" value="Methyltransf_11"/>
    <property type="match status" value="1"/>
</dbReference>
<dbReference type="GO" id="GO:0006596">
    <property type="term" value="P:polyamine biosynthetic process"/>
    <property type="evidence" value="ECO:0007669"/>
    <property type="project" value="UniProtKB-KW"/>
</dbReference>
<dbReference type="PANTHER" id="PTHR43317:SF1">
    <property type="entry name" value="THERMOSPERMINE SYNTHASE ACAULIS5"/>
    <property type="match status" value="1"/>
</dbReference>
<evidence type="ECO:0000256" key="2">
    <source>
        <dbReference type="SAM" id="MobiDB-lite"/>
    </source>
</evidence>
<feature type="region of interest" description="Disordered" evidence="2">
    <location>
        <begin position="1"/>
        <end position="37"/>
    </location>
</feature>
<dbReference type="NCBIfam" id="NF037959">
    <property type="entry name" value="MFS_SpdSyn"/>
    <property type="match status" value="1"/>
</dbReference>
<dbReference type="SUPFAM" id="SSF53335">
    <property type="entry name" value="S-adenosyl-L-methionine-dependent methyltransferases"/>
    <property type="match status" value="1"/>
</dbReference>
<dbReference type="GO" id="GO:0008757">
    <property type="term" value="F:S-adenosylmethionine-dependent methyltransferase activity"/>
    <property type="evidence" value="ECO:0007669"/>
    <property type="project" value="InterPro"/>
</dbReference>
<keyword evidence="1" id="KW-0620">Polyamine biosynthesis</keyword>
<evidence type="ECO:0000256" key="1">
    <source>
        <dbReference type="ARBA" id="ARBA00023115"/>
    </source>
</evidence>
<dbReference type="CDD" id="cd02440">
    <property type="entry name" value="AdoMet_MTases"/>
    <property type="match status" value="1"/>
</dbReference>
<reference evidence="4" key="1">
    <citation type="submission" date="2020-12" db="EMBL/GenBank/DDBJ databases">
        <title>Sanguibacter suaedae sp. nov., isolated from Suaeda aralocaspica.</title>
        <authorList>
            <person name="Ma Q."/>
        </authorList>
    </citation>
    <scope>NUCLEOTIDE SEQUENCE</scope>
    <source>
        <strain evidence="4">YZGR15</strain>
    </source>
</reference>
<organism evidence="4 5">
    <name type="scientific">Sanguibacter suaedae</name>
    <dbReference type="NCBI Taxonomy" id="2795737"/>
    <lineage>
        <taxon>Bacteria</taxon>
        <taxon>Bacillati</taxon>
        <taxon>Actinomycetota</taxon>
        <taxon>Actinomycetes</taxon>
        <taxon>Micrococcales</taxon>
        <taxon>Sanguibacteraceae</taxon>
        <taxon>Sanguibacter</taxon>
    </lineage>
</organism>
<feature type="compositionally biased region" description="Polar residues" evidence="2">
    <location>
        <begin position="22"/>
        <end position="32"/>
    </location>
</feature>
<dbReference type="Proteomes" id="UP000602087">
    <property type="component" value="Unassembled WGS sequence"/>
</dbReference>
<protein>
    <submittedName>
        <fullName evidence="4">Fused MFS/spermidine synthase</fullName>
    </submittedName>
</protein>
<evidence type="ECO:0000313" key="5">
    <source>
        <dbReference type="Proteomes" id="UP000602087"/>
    </source>
</evidence>
<evidence type="ECO:0000313" key="4">
    <source>
        <dbReference type="EMBL" id="MBI9115477.1"/>
    </source>
</evidence>
<feature type="domain" description="Methyltransferase type 11" evidence="3">
    <location>
        <begin position="95"/>
        <end position="193"/>
    </location>
</feature>
<dbReference type="RefSeq" id="WP_198734044.1">
    <property type="nucleotide sequence ID" value="NZ_JAEINH010000008.1"/>
</dbReference>